<comment type="caution">
    <text evidence="4">The sequence shown here is derived from an EMBL/GenBank/DDBJ whole genome shotgun (WGS) entry which is preliminary data.</text>
</comment>
<accession>A0ABT5K3K4</accession>
<dbReference type="Gene3D" id="3.40.50.2300">
    <property type="match status" value="2"/>
</dbReference>
<evidence type="ECO:0000313" key="4">
    <source>
        <dbReference type="EMBL" id="MDC8758307.1"/>
    </source>
</evidence>
<dbReference type="PANTHER" id="PTHR30483">
    <property type="entry name" value="LEUCINE-SPECIFIC-BINDING PROTEIN"/>
    <property type="match status" value="1"/>
</dbReference>
<organism evidence="4 5">
    <name type="scientific">Janthinobacterium fluminis</name>
    <dbReference type="NCBI Taxonomy" id="2987524"/>
    <lineage>
        <taxon>Bacteria</taxon>
        <taxon>Pseudomonadati</taxon>
        <taxon>Pseudomonadota</taxon>
        <taxon>Betaproteobacteria</taxon>
        <taxon>Burkholderiales</taxon>
        <taxon>Oxalobacteraceae</taxon>
        <taxon>Janthinobacterium</taxon>
    </lineage>
</organism>
<keyword evidence="2" id="KW-0732">Signal</keyword>
<keyword evidence="5" id="KW-1185">Reference proteome</keyword>
<feature type="domain" description="Leucine-binding protein" evidence="3">
    <location>
        <begin position="45"/>
        <end position="358"/>
    </location>
</feature>
<dbReference type="PANTHER" id="PTHR30483:SF6">
    <property type="entry name" value="PERIPLASMIC BINDING PROTEIN OF ABC TRANSPORTER FOR NATURAL AMINO ACIDS"/>
    <property type="match status" value="1"/>
</dbReference>
<sequence>MKVLLGLAAMLALVACQEKSLQQQRADHLASSTGEVRIAVAWPLQLSKASLVNGINLAVQELNQGGGILGGRKIHLMLKDDQASLTAGRLVAQEIANDPDVVAVIGHLNTYIAAPASLIYERAGIMMVTPGASGQKVTQGGSPLVFRSLPGNREQGRQIADYAVARGYKSVALYYVKNDYGIDLANHFEQRANEVGVLVADRRSYNMGGDNYASVLADWASFLKFDAIFLVGSLPESAQIVRDARAAGIAAPIFGGAGLDSAQLIKLGGPQVEGVVVFSLFNIDDPRPEVRSFGERFQAKYGVLPDSAAAQGYDTLLLLAQAMNRAGSVVPGKVAAALRETKNWQGVTGRHTYDENGELVGKRLAKVVVRDGQFVFFDGAPPRAK</sequence>
<proteinExistence type="inferred from homology"/>
<evidence type="ECO:0000259" key="3">
    <source>
        <dbReference type="Pfam" id="PF13458"/>
    </source>
</evidence>
<evidence type="ECO:0000256" key="2">
    <source>
        <dbReference type="ARBA" id="ARBA00022729"/>
    </source>
</evidence>
<reference evidence="4 5" key="1">
    <citation type="submission" date="2022-10" db="EMBL/GenBank/DDBJ databases">
        <title>Janthinobacterium sp. hw3 Genome sequencing.</title>
        <authorList>
            <person name="Park S."/>
        </authorList>
    </citation>
    <scope>NUCLEOTIDE SEQUENCE [LARGE SCALE GENOMIC DNA]</scope>
    <source>
        <strain evidence="5">hw3</strain>
    </source>
</reference>
<dbReference type="PROSITE" id="PS51257">
    <property type="entry name" value="PROKAR_LIPOPROTEIN"/>
    <property type="match status" value="1"/>
</dbReference>
<dbReference type="RefSeq" id="WP_273670983.1">
    <property type="nucleotide sequence ID" value="NZ_JAQQXR010000004.1"/>
</dbReference>
<gene>
    <name evidence="4" type="ORF">OIK44_11970</name>
</gene>
<dbReference type="InterPro" id="IPR051010">
    <property type="entry name" value="BCAA_transport"/>
</dbReference>
<dbReference type="SUPFAM" id="SSF53822">
    <property type="entry name" value="Periplasmic binding protein-like I"/>
    <property type="match status" value="1"/>
</dbReference>
<protein>
    <submittedName>
        <fullName evidence="4">ABC transporter substrate-binding protein</fullName>
    </submittedName>
</protein>
<evidence type="ECO:0000313" key="5">
    <source>
        <dbReference type="Proteomes" id="UP001221208"/>
    </source>
</evidence>
<name>A0ABT5K3K4_9BURK</name>
<dbReference type="Proteomes" id="UP001221208">
    <property type="component" value="Unassembled WGS sequence"/>
</dbReference>
<dbReference type="InterPro" id="IPR028081">
    <property type="entry name" value="Leu-bd"/>
</dbReference>
<evidence type="ECO:0000256" key="1">
    <source>
        <dbReference type="ARBA" id="ARBA00010062"/>
    </source>
</evidence>
<dbReference type="CDD" id="cd06344">
    <property type="entry name" value="PBP1_ABC_HAAT-like"/>
    <property type="match status" value="1"/>
</dbReference>
<dbReference type="Pfam" id="PF13458">
    <property type="entry name" value="Peripla_BP_6"/>
    <property type="match status" value="1"/>
</dbReference>
<dbReference type="EMBL" id="JAQQXR010000004">
    <property type="protein sequence ID" value="MDC8758307.1"/>
    <property type="molecule type" value="Genomic_DNA"/>
</dbReference>
<dbReference type="InterPro" id="IPR028082">
    <property type="entry name" value="Peripla_BP_I"/>
</dbReference>
<comment type="similarity">
    <text evidence="1">Belongs to the leucine-binding protein family.</text>
</comment>